<evidence type="ECO:0000256" key="2">
    <source>
        <dbReference type="ARBA" id="ARBA00022448"/>
    </source>
</evidence>
<keyword evidence="5 7" id="KW-1133">Transmembrane helix</keyword>
<dbReference type="Pfam" id="PF07690">
    <property type="entry name" value="MFS_1"/>
    <property type="match status" value="1"/>
</dbReference>
<dbReference type="SUPFAM" id="SSF103473">
    <property type="entry name" value="MFS general substrate transporter"/>
    <property type="match status" value="1"/>
</dbReference>
<feature type="transmembrane region" description="Helical" evidence="7">
    <location>
        <begin position="124"/>
        <end position="145"/>
    </location>
</feature>
<evidence type="ECO:0000256" key="1">
    <source>
        <dbReference type="ARBA" id="ARBA00004651"/>
    </source>
</evidence>
<keyword evidence="10" id="KW-1185">Reference proteome</keyword>
<evidence type="ECO:0000256" key="3">
    <source>
        <dbReference type="ARBA" id="ARBA00022475"/>
    </source>
</evidence>
<sequence>MNLNENSLEKLYLPKLFLLCEEIMQKRKTNVVVVTIAIFVATFMTAIEGTIVSTAMPTIVGDLHGVSLMNWVVSIFLLTNAIFTPIYGKLADVFGRKRIFIIGILIFLVGSILSGLSQSMGTLILWRALQGIGAGCIMPVSNTIIADIYPIEKRARVMGFNGAAWGIASIVAPLIGGFIVDKLTWHWVFFINVPIGLITILLIQFFLYEEREVHEKPIDYLGSIWLMLSLLGIMYGFQLVGEAHLSVIGVIGSFIIAAISIFLFIRQEERAADPIIFLDLFKNRTFIIQNLATMMVAGFLIGFEVYLPTWTQGILGLPASLAGFAVTPSSLLWIFGSFLAGKMLVKMKPRQILSVSLGILAFGSLILAFVPVSTPFWCFFLISAVLGTGFGITITSTTVTSQRLVKPEHIGVATSFNTLARTLGQTIMMSIFGIIMNSSLNSGVNDNPNLKFSMMNKLINPQTASELPAKLLPSLRGILYTALHNIYLAGFILIVIGLFINIFDRPSKKDSSL</sequence>
<dbReference type="InterPro" id="IPR011701">
    <property type="entry name" value="MFS"/>
</dbReference>
<name>A0A0R2N6Y0_9LACO</name>
<feature type="transmembrane region" description="Helical" evidence="7">
    <location>
        <begin position="352"/>
        <end position="370"/>
    </location>
</feature>
<feature type="transmembrane region" description="Helical" evidence="7">
    <location>
        <begin position="286"/>
        <end position="307"/>
    </location>
</feature>
<dbReference type="NCBIfam" id="TIGR00711">
    <property type="entry name" value="efflux_EmrB"/>
    <property type="match status" value="1"/>
</dbReference>
<accession>A0A0R2N6Y0</accession>
<feature type="transmembrane region" description="Helical" evidence="7">
    <location>
        <begin position="68"/>
        <end position="87"/>
    </location>
</feature>
<dbReference type="CDD" id="cd17502">
    <property type="entry name" value="MFS_Azr1_MDR_like"/>
    <property type="match status" value="1"/>
</dbReference>
<dbReference type="InterPro" id="IPR036259">
    <property type="entry name" value="MFS_trans_sf"/>
</dbReference>
<evidence type="ECO:0000313" key="9">
    <source>
        <dbReference type="EMBL" id="KRO21569.1"/>
    </source>
</evidence>
<dbReference type="FunFam" id="1.20.1720.10:FF:000004">
    <property type="entry name" value="EmrB/QacA family drug resistance transporter"/>
    <property type="match status" value="1"/>
</dbReference>
<dbReference type="AlphaFoldDB" id="A0A0R2N6Y0"/>
<keyword evidence="4 7" id="KW-0812">Transmembrane</keyword>
<feature type="transmembrane region" description="Helical" evidence="7">
    <location>
        <begin position="99"/>
        <end position="118"/>
    </location>
</feature>
<dbReference type="InterPro" id="IPR020846">
    <property type="entry name" value="MFS_dom"/>
</dbReference>
<gene>
    <name evidence="9" type="ORF">IV88_GL001358</name>
</gene>
<organism evidence="9 10">
    <name type="scientific">Pediococcus argentinicus</name>
    <dbReference type="NCBI Taxonomy" id="480391"/>
    <lineage>
        <taxon>Bacteria</taxon>
        <taxon>Bacillati</taxon>
        <taxon>Bacillota</taxon>
        <taxon>Bacilli</taxon>
        <taxon>Lactobacillales</taxon>
        <taxon>Lactobacillaceae</taxon>
        <taxon>Pediococcus</taxon>
    </lineage>
</organism>
<feature type="transmembrane region" description="Helical" evidence="7">
    <location>
        <begin position="478"/>
        <end position="503"/>
    </location>
</feature>
<dbReference type="PATRIC" id="fig|480391.4.peg.1382"/>
<dbReference type="PRINTS" id="PR01036">
    <property type="entry name" value="TCRTETB"/>
</dbReference>
<keyword evidence="6 7" id="KW-0472">Membrane</keyword>
<evidence type="ECO:0000313" key="10">
    <source>
        <dbReference type="Proteomes" id="UP000051249"/>
    </source>
</evidence>
<feature type="transmembrane region" description="Helical" evidence="7">
    <location>
        <begin position="31"/>
        <end position="56"/>
    </location>
</feature>
<proteinExistence type="predicted"/>
<reference evidence="9 10" key="1">
    <citation type="journal article" date="2015" name="Genome Announc.">
        <title>Expanding the biotechnology potential of lactobacilli through comparative genomics of 213 strains and associated genera.</title>
        <authorList>
            <person name="Sun Z."/>
            <person name="Harris H.M."/>
            <person name="McCann A."/>
            <person name="Guo C."/>
            <person name="Argimon S."/>
            <person name="Zhang W."/>
            <person name="Yang X."/>
            <person name="Jeffery I.B."/>
            <person name="Cooney J.C."/>
            <person name="Kagawa T.F."/>
            <person name="Liu W."/>
            <person name="Song Y."/>
            <person name="Salvetti E."/>
            <person name="Wrobel A."/>
            <person name="Rasinkangas P."/>
            <person name="Parkhill J."/>
            <person name="Rea M.C."/>
            <person name="O'Sullivan O."/>
            <person name="Ritari J."/>
            <person name="Douillard F.P."/>
            <person name="Paul Ross R."/>
            <person name="Yang R."/>
            <person name="Briner A.E."/>
            <person name="Felis G.E."/>
            <person name="de Vos W.M."/>
            <person name="Barrangou R."/>
            <person name="Klaenhammer T.R."/>
            <person name="Caufield P.W."/>
            <person name="Cui Y."/>
            <person name="Zhang H."/>
            <person name="O'Toole P.W."/>
        </authorList>
    </citation>
    <scope>NUCLEOTIDE SEQUENCE [LARGE SCALE GENOMIC DNA]</scope>
    <source>
        <strain evidence="9 10">DSM 23026</strain>
    </source>
</reference>
<feature type="transmembrane region" description="Helical" evidence="7">
    <location>
        <begin position="419"/>
        <end position="440"/>
    </location>
</feature>
<keyword evidence="3" id="KW-1003">Cell membrane</keyword>
<dbReference type="Gene3D" id="1.20.1250.20">
    <property type="entry name" value="MFS general substrate transporter like domains"/>
    <property type="match status" value="1"/>
</dbReference>
<comment type="caution">
    <text evidence="9">The sequence shown here is derived from an EMBL/GenBank/DDBJ whole genome shotgun (WGS) entry which is preliminary data.</text>
</comment>
<dbReference type="PANTHER" id="PTHR23501">
    <property type="entry name" value="MAJOR FACILITATOR SUPERFAMILY"/>
    <property type="match status" value="1"/>
</dbReference>
<dbReference type="Gene3D" id="1.20.1720.10">
    <property type="entry name" value="Multidrug resistance protein D"/>
    <property type="match status" value="1"/>
</dbReference>
<protein>
    <recommendedName>
        <fullName evidence="8">Major facilitator superfamily (MFS) profile domain-containing protein</fullName>
    </recommendedName>
</protein>
<feature type="transmembrane region" description="Helical" evidence="7">
    <location>
        <begin position="376"/>
        <end position="399"/>
    </location>
</feature>
<feature type="transmembrane region" description="Helical" evidence="7">
    <location>
        <begin position="319"/>
        <end position="340"/>
    </location>
</feature>
<evidence type="ECO:0000256" key="4">
    <source>
        <dbReference type="ARBA" id="ARBA00022692"/>
    </source>
</evidence>
<dbReference type="PROSITE" id="PS50850">
    <property type="entry name" value="MFS"/>
    <property type="match status" value="1"/>
</dbReference>
<dbReference type="GO" id="GO:0022857">
    <property type="term" value="F:transmembrane transporter activity"/>
    <property type="evidence" value="ECO:0007669"/>
    <property type="project" value="InterPro"/>
</dbReference>
<feature type="transmembrane region" description="Helical" evidence="7">
    <location>
        <begin position="185"/>
        <end position="208"/>
    </location>
</feature>
<dbReference type="GO" id="GO:0005886">
    <property type="term" value="C:plasma membrane"/>
    <property type="evidence" value="ECO:0007669"/>
    <property type="project" value="UniProtKB-SubCell"/>
</dbReference>
<evidence type="ECO:0000256" key="5">
    <source>
        <dbReference type="ARBA" id="ARBA00022989"/>
    </source>
</evidence>
<dbReference type="Proteomes" id="UP000051249">
    <property type="component" value="Unassembled WGS sequence"/>
</dbReference>
<evidence type="ECO:0000259" key="8">
    <source>
        <dbReference type="PROSITE" id="PS50850"/>
    </source>
</evidence>
<feature type="transmembrane region" description="Helical" evidence="7">
    <location>
        <begin position="243"/>
        <end position="265"/>
    </location>
</feature>
<dbReference type="EMBL" id="JQCQ01000048">
    <property type="protein sequence ID" value="KRO21569.1"/>
    <property type="molecule type" value="Genomic_DNA"/>
</dbReference>
<feature type="transmembrane region" description="Helical" evidence="7">
    <location>
        <begin position="220"/>
        <end position="237"/>
    </location>
</feature>
<feature type="domain" description="Major facilitator superfamily (MFS) profile" evidence="8">
    <location>
        <begin position="34"/>
        <end position="509"/>
    </location>
</feature>
<evidence type="ECO:0000256" key="6">
    <source>
        <dbReference type="ARBA" id="ARBA00023136"/>
    </source>
</evidence>
<evidence type="ECO:0000256" key="7">
    <source>
        <dbReference type="SAM" id="Phobius"/>
    </source>
</evidence>
<feature type="transmembrane region" description="Helical" evidence="7">
    <location>
        <begin position="157"/>
        <end position="179"/>
    </location>
</feature>
<dbReference type="PANTHER" id="PTHR23501:SF191">
    <property type="entry name" value="VACUOLAR BASIC AMINO ACID TRANSPORTER 4"/>
    <property type="match status" value="1"/>
</dbReference>
<dbReference type="InterPro" id="IPR004638">
    <property type="entry name" value="EmrB-like"/>
</dbReference>
<comment type="subcellular location">
    <subcellularLocation>
        <location evidence="1">Cell membrane</location>
        <topology evidence="1">Multi-pass membrane protein</topology>
    </subcellularLocation>
</comment>
<keyword evidence="2" id="KW-0813">Transport</keyword>